<comment type="caution">
    <text evidence="2">The sequence shown here is derived from an EMBL/GenBank/DDBJ whole genome shotgun (WGS) entry which is preliminary data.</text>
</comment>
<feature type="compositionally biased region" description="Basic and acidic residues" evidence="1">
    <location>
        <begin position="48"/>
        <end position="63"/>
    </location>
</feature>
<sequence length="78" mass="8381">MAPTVGDLKVFNTGFWGTGFWGTGFWDTGFVSVSQGIPDGCDQPRQIEQPDRGVRSTTVDRKTTATPGVAPKPTPCHN</sequence>
<evidence type="ECO:0000313" key="3">
    <source>
        <dbReference type="Proteomes" id="UP000034681"/>
    </source>
</evidence>
<dbReference type="EMBL" id="AJTX02000004">
    <property type="protein sequence ID" value="KKJ00160.1"/>
    <property type="molecule type" value="Genomic_DNA"/>
</dbReference>
<protein>
    <submittedName>
        <fullName evidence="2">Uncharacterized protein</fullName>
    </submittedName>
</protein>
<evidence type="ECO:0000256" key="1">
    <source>
        <dbReference type="SAM" id="MobiDB-lite"/>
    </source>
</evidence>
<proteinExistence type="predicted"/>
<name>A0A0M2PVH0_PROHO</name>
<keyword evidence="3" id="KW-1185">Reference proteome</keyword>
<dbReference type="AlphaFoldDB" id="A0A0M2PVH0"/>
<evidence type="ECO:0000313" key="2">
    <source>
        <dbReference type="EMBL" id="KKJ00160.1"/>
    </source>
</evidence>
<gene>
    <name evidence="2" type="ORF">PROH_10595</name>
</gene>
<reference evidence="2" key="1">
    <citation type="submission" date="2012-04" db="EMBL/GenBank/DDBJ databases">
        <authorList>
            <person name="Borisov I.G."/>
            <person name="Ivanikova N.V."/>
            <person name="Pinevich A.V."/>
        </authorList>
    </citation>
    <scope>NUCLEOTIDE SEQUENCE [LARGE SCALE GENOMIC DNA]</scope>
    <source>
        <strain evidence="2">CALU 1027</strain>
    </source>
</reference>
<feature type="region of interest" description="Disordered" evidence="1">
    <location>
        <begin position="37"/>
        <end position="78"/>
    </location>
</feature>
<dbReference type="Proteomes" id="UP000034681">
    <property type="component" value="Unassembled WGS sequence"/>
</dbReference>
<organism evidence="2 3">
    <name type="scientific">Prochlorothrix hollandica PCC 9006 = CALU 1027</name>
    <dbReference type="NCBI Taxonomy" id="317619"/>
    <lineage>
        <taxon>Bacteria</taxon>
        <taxon>Bacillati</taxon>
        <taxon>Cyanobacteriota</taxon>
        <taxon>Cyanophyceae</taxon>
        <taxon>Prochlorotrichales</taxon>
        <taxon>Prochlorotrichaceae</taxon>
        <taxon>Prochlorothrix</taxon>
    </lineage>
</organism>
<accession>A0A0M2PVH0</accession>